<reference evidence="1 2" key="1">
    <citation type="submission" date="2024-09" db="EMBL/GenBank/DDBJ databases">
        <authorList>
            <person name="Sun Q."/>
            <person name="Mori K."/>
        </authorList>
    </citation>
    <scope>NUCLEOTIDE SEQUENCE [LARGE SCALE GENOMIC DNA]</scope>
    <source>
        <strain evidence="1 2">CCM 7609</strain>
    </source>
</reference>
<dbReference type="Proteomes" id="UP001589575">
    <property type="component" value="Unassembled WGS sequence"/>
</dbReference>
<comment type="caution">
    <text evidence="1">The sequence shown here is derived from an EMBL/GenBank/DDBJ whole genome shotgun (WGS) entry which is preliminary data.</text>
</comment>
<name>A0ABV5FW52_9MICC</name>
<evidence type="ECO:0000313" key="2">
    <source>
        <dbReference type="Proteomes" id="UP001589575"/>
    </source>
</evidence>
<gene>
    <name evidence="1" type="ORF">ACFFX0_05550</name>
</gene>
<proteinExistence type="predicted"/>
<evidence type="ECO:0000313" key="1">
    <source>
        <dbReference type="EMBL" id="MFB9070684.1"/>
    </source>
</evidence>
<organism evidence="1 2">
    <name type="scientific">Citricoccus parietis</name>
    <dbReference type="NCBI Taxonomy" id="592307"/>
    <lineage>
        <taxon>Bacteria</taxon>
        <taxon>Bacillati</taxon>
        <taxon>Actinomycetota</taxon>
        <taxon>Actinomycetes</taxon>
        <taxon>Micrococcales</taxon>
        <taxon>Micrococcaceae</taxon>
        <taxon>Citricoccus</taxon>
    </lineage>
</organism>
<protein>
    <submittedName>
        <fullName evidence="1">Uncharacterized protein</fullName>
    </submittedName>
</protein>
<keyword evidence="2" id="KW-1185">Reference proteome</keyword>
<accession>A0ABV5FW52</accession>
<dbReference type="EMBL" id="JBHMFI010000001">
    <property type="protein sequence ID" value="MFB9070684.1"/>
    <property type="molecule type" value="Genomic_DNA"/>
</dbReference>
<sequence length="147" mass="15698">MEVLGVLALVHDHRAVTGLGGRCAGEDPWGFVDLESHAEPGDGLHLVPGAGVCHGGRVRQVQAADRRRWSGRGTVPVCAGAEEVLHLHRAQHQLQGREAVPEHQGRSGPGGLGIDQGVVAVVHHPVLEEFPERTLEFFAVHGPQPRP</sequence>